<dbReference type="PANTHER" id="PTHR43394">
    <property type="entry name" value="ATP-DEPENDENT PERMEASE MDL1, MITOCHONDRIAL"/>
    <property type="match status" value="1"/>
</dbReference>
<keyword evidence="2 7" id="KW-0812">Transmembrane</keyword>
<dbReference type="SUPFAM" id="SSF52540">
    <property type="entry name" value="P-loop containing nucleoside triphosphate hydrolases"/>
    <property type="match status" value="1"/>
</dbReference>
<name>A0A7H0SPK0_9CORY</name>
<keyword evidence="4 10" id="KW-0067">ATP-binding</keyword>
<dbReference type="InterPro" id="IPR003593">
    <property type="entry name" value="AAA+_ATPase"/>
</dbReference>
<proteinExistence type="predicted"/>
<evidence type="ECO:0000256" key="4">
    <source>
        <dbReference type="ARBA" id="ARBA00022840"/>
    </source>
</evidence>
<evidence type="ECO:0000256" key="2">
    <source>
        <dbReference type="ARBA" id="ARBA00022692"/>
    </source>
</evidence>
<evidence type="ECO:0000256" key="3">
    <source>
        <dbReference type="ARBA" id="ARBA00022741"/>
    </source>
</evidence>
<dbReference type="InterPro" id="IPR017871">
    <property type="entry name" value="ABC_transporter-like_CS"/>
</dbReference>
<accession>A0A7H0SPK0</accession>
<dbReference type="PROSITE" id="PS50893">
    <property type="entry name" value="ABC_TRANSPORTER_2"/>
    <property type="match status" value="1"/>
</dbReference>
<feature type="domain" description="ABC transmembrane type-1" evidence="9">
    <location>
        <begin position="53"/>
        <end position="268"/>
    </location>
</feature>
<dbReference type="InterPro" id="IPR011527">
    <property type="entry name" value="ABC1_TM_dom"/>
</dbReference>
<dbReference type="InterPro" id="IPR003439">
    <property type="entry name" value="ABC_transporter-like_ATP-bd"/>
</dbReference>
<dbReference type="KEGG" id="cpoy:GP475_07375"/>
<evidence type="ECO:0000256" key="1">
    <source>
        <dbReference type="ARBA" id="ARBA00004651"/>
    </source>
</evidence>
<feature type="transmembrane region" description="Helical" evidence="7">
    <location>
        <begin position="28"/>
        <end position="48"/>
    </location>
</feature>
<dbReference type="SMART" id="SM00382">
    <property type="entry name" value="AAA"/>
    <property type="match status" value="1"/>
</dbReference>
<feature type="transmembrane region" description="Helical" evidence="7">
    <location>
        <begin position="135"/>
        <end position="160"/>
    </location>
</feature>
<dbReference type="InterPro" id="IPR027417">
    <property type="entry name" value="P-loop_NTPase"/>
</dbReference>
<organism evidence="10 11">
    <name type="scientific">Corynebacterium poyangense</name>
    <dbReference type="NCBI Taxonomy" id="2684405"/>
    <lineage>
        <taxon>Bacteria</taxon>
        <taxon>Bacillati</taxon>
        <taxon>Actinomycetota</taxon>
        <taxon>Actinomycetes</taxon>
        <taxon>Mycobacteriales</taxon>
        <taxon>Corynebacteriaceae</taxon>
        <taxon>Corynebacterium</taxon>
    </lineage>
</organism>
<evidence type="ECO:0000313" key="11">
    <source>
        <dbReference type="Proteomes" id="UP000516320"/>
    </source>
</evidence>
<feature type="transmembrane region" description="Helical" evidence="7">
    <location>
        <begin position="253"/>
        <end position="271"/>
    </location>
</feature>
<keyword evidence="5 7" id="KW-1133">Transmembrane helix</keyword>
<dbReference type="GO" id="GO:0016887">
    <property type="term" value="F:ATP hydrolysis activity"/>
    <property type="evidence" value="ECO:0007669"/>
    <property type="project" value="InterPro"/>
</dbReference>
<feature type="transmembrane region" description="Helical" evidence="7">
    <location>
        <begin position="166"/>
        <end position="186"/>
    </location>
</feature>
<dbReference type="Pfam" id="PF00664">
    <property type="entry name" value="ABC_membrane"/>
    <property type="match status" value="1"/>
</dbReference>
<dbReference type="InterPro" id="IPR039421">
    <property type="entry name" value="Type_1_exporter"/>
</dbReference>
<sequence length="567" mass="61482">MVSWLLAQTRPVLAPLAWSTLCRIGDHLLGCFLLGLSAWGVFSYAIAWHNGAGFSTSVLTTIVVTMVLVCLLKALLHYGEQFLGHLVAFKALELLRTNLFSSLIPRSPALVCARSSSGSGDLLSRITSDIDGIEVFFAHSIAPIISSVVVPFFLLGGIGILISPSLAFTAALVVVITWCLLLIVGWKSTTTAAESRLRSTGQINQHLSDTIHGLAEVIGYNAVQRRTNELTTLRHTSIASSQRIGFWLSTRRIFTTAGQVLSVILPLWAVWSDLTTGQLSVQWCAVALILLWRQWETIDGVEACATALHTALSGARRIYEVAHSPLPILDGTTPFPTDHAPDITWNNVYFSYPEEGEQLRGAHLKSFTAQAHSGQWTTFIGRTGSGKSTVIRLLLRYWEPTQGTILINDTDLSQFSRRDLYASVGVVAQHSSLMSGTIADNLSLATPHITDSQMWEALHAVGLAEEITSQGGLAASVGEAGSSLSGGQQQRLAIAAMLLKRPSLVILDEATSHLNPPLAAQVRHHIRDFLPNATVIEISHSADREDPLIDQVINLDGGKIIETSQRD</sequence>
<dbReference type="Gene3D" id="3.40.50.300">
    <property type="entry name" value="P-loop containing nucleotide triphosphate hydrolases"/>
    <property type="match status" value="1"/>
</dbReference>
<evidence type="ECO:0000256" key="5">
    <source>
        <dbReference type="ARBA" id="ARBA00022989"/>
    </source>
</evidence>
<comment type="subcellular location">
    <subcellularLocation>
        <location evidence="1">Cell membrane</location>
        <topology evidence="1">Multi-pass membrane protein</topology>
    </subcellularLocation>
</comment>
<dbReference type="SUPFAM" id="SSF90123">
    <property type="entry name" value="ABC transporter transmembrane region"/>
    <property type="match status" value="1"/>
</dbReference>
<dbReference type="Gene3D" id="1.20.1560.10">
    <property type="entry name" value="ABC transporter type 1, transmembrane domain"/>
    <property type="match status" value="1"/>
</dbReference>
<dbReference type="RefSeq" id="WP_187973790.1">
    <property type="nucleotide sequence ID" value="NZ_CP046884.1"/>
</dbReference>
<dbReference type="EMBL" id="CP046884">
    <property type="protein sequence ID" value="QNQ90475.1"/>
    <property type="molecule type" value="Genomic_DNA"/>
</dbReference>
<evidence type="ECO:0000256" key="6">
    <source>
        <dbReference type="ARBA" id="ARBA00023136"/>
    </source>
</evidence>
<dbReference type="PROSITE" id="PS00211">
    <property type="entry name" value="ABC_TRANSPORTER_1"/>
    <property type="match status" value="1"/>
</dbReference>
<evidence type="ECO:0000313" key="10">
    <source>
        <dbReference type="EMBL" id="QNQ90475.1"/>
    </source>
</evidence>
<dbReference type="GO" id="GO:0005886">
    <property type="term" value="C:plasma membrane"/>
    <property type="evidence" value="ECO:0007669"/>
    <property type="project" value="UniProtKB-SubCell"/>
</dbReference>
<dbReference type="PANTHER" id="PTHR43394:SF1">
    <property type="entry name" value="ATP-BINDING CASSETTE SUB-FAMILY B MEMBER 10, MITOCHONDRIAL"/>
    <property type="match status" value="1"/>
</dbReference>
<evidence type="ECO:0000256" key="7">
    <source>
        <dbReference type="SAM" id="Phobius"/>
    </source>
</evidence>
<reference evidence="10 11" key="1">
    <citation type="submission" date="2019-12" db="EMBL/GenBank/DDBJ databases">
        <title>Corynebacterium sp. nov., isolated from feces of the Anser Albifrons in China.</title>
        <authorList>
            <person name="Liu Q."/>
        </authorList>
    </citation>
    <scope>NUCLEOTIDE SEQUENCE [LARGE SCALE GENOMIC DNA]</scope>
    <source>
        <strain evidence="10 11">4H37-19</strain>
    </source>
</reference>
<gene>
    <name evidence="10" type="ORF">GP475_07375</name>
</gene>
<dbReference type="GO" id="GO:0015421">
    <property type="term" value="F:ABC-type oligopeptide transporter activity"/>
    <property type="evidence" value="ECO:0007669"/>
    <property type="project" value="TreeGrafter"/>
</dbReference>
<dbReference type="AlphaFoldDB" id="A0A7H0SPK0"/>
<dbReference type="Pfam" id="PF00005">
    <property type="entry name" value="ABC_tran"/>
    <property type="match status" value="1"/>
</dbReference>
<evidence type="ECO:0000259" key="9">
    <source>
        <dbReference type="PROSITE" id="PS50929"/>
    </source>
</evidence>
<feature type="transmembrane region" description="Helical" evidence="7">
    <location>
        <begin position="54"/>
        <end position="76"/>
    </location>
</feature>
<dbReference type="InterPro" id="IPR036640">
    <property type="entry name" value="ABC1_TM_sf"/>
</dbReference>
<protein>
    <submittedName>
        <fullName evidence="10">ATP-binding cassette domain-containing protein</fullName>
    </submittedName>
</protein>
<dbReference type="Proteomes" id="UP000516320">
    <property type="component" value="Chromosome"/>
</dbReference>
<feature type="domain" description="ABC transporter" evidence="8">
    <location>
        <begin position="343"/>
        <end position="567"/>
    </location>
</feature>
<keyword evidence="11" id="KW-1185">Reference proteome</keyword>
<dbReference type="PROSITE" id="PS50929">
    <property type="entry name" value="ABC_TM1F"/>
    <property type="match status" value="1"/>
</dbReference>
<keyword evidence="6 7" id="KW-0472">Membrane</keyword>
<keyword evidence="3" id="KW-0547">Nucleotide-binding</keyword>
<evidence type="ECO:0000259" key="8">
    <source>
        <dbReference type="PROSITE" id="PS50893"/>
    </source>
</evidence>
<dbReference type="GO" id="GO:0005524">
    <property type="term" value="F:ATP binding"/>
    <property type="evidence" value="ECO:0007669"/>
    <property type="project" value="UniProtKB-KW"/>
</dbReference>